<protein>
    <submittedName>
        <fullName evidence="2">Uncharacterized protein</fullName>
    </submittedName>
</protein>
<name>A0AAN7RBV9_TRANT</name>
<evidence type="ECO:0000256" key="1">
    <source>
        <dbReference type="SAM" id="MobiDB-lite"/>
    </source>
</evidence>
<sequence length="58" mass="6167">MGLESRAHPIGSVPGLGRPSISSTRTETVLSQPRSFELLCGTSLGQNPTKAELQDMIN</sequence>
<dbReference type="Proteomes" id="UP001346149">
    <property type="component" value="Unassembled WGS sequence"/>
</dbReference>
<feature type="compositionally biased region" description="Polar residues" evidence="1">
    <location>
        <begin position="20"/>
        <end position="29"/>
    </location>
</feature>
<feature type="region of interest" description="Disordered" evidence="1">
    <location>
        <begin position="1"/>
        <end position="29"/>
    </location>
</feature>
<evidence type="ECO:0000313" key="3">
    <source>
        <dbReference type="Proteomes" id="UP001346149"/>
    </source>
</evidence>
<proteinExistence type="predicted"/>
<keyword evidence="3" id="KW-1185">Reference proteome</keyword>
<gene>
    <name evidence="2" type="ORF">SAY86_023848</name>
</gene>
<accession>A0AAN7RBV9</accession>
<comment type="caution">
    <text evidence="2">The sequence shown here is derived from an EMBL/GenBank/DDBJ whole genome shotgun (WGS) entry which is preliminary data.</text>
</comment>
<dbReference type="AlphaFoldDB" id="A0AAN7RBV9"/>
<evidence type="ECO:0000313" key="2">
    <source>
        <dbReference type="EMBL" id="KAK4793413.1"/>
    </source>
</evidence>
<organism evidence="2 3">
    <name type="scientific">Trapa natans</name>
    <name type="common">Water chestnut</name>
    <dbReference type="NCBI Taxonomy" id="22666"/>
    <lineage>
        <taxon>Eukaryota</taxon>
        <taxon>Viridiplantae</taxon>
        <taxon>Streptophyta</taxon>
        <taxon>Embryophyta</taxon>
        <taxon>Tracheophyta</taxon>
        <taxon>Spermatophyta</taxon>
        <taxon>Magnoliopsida</taxon>
        <taxon>eudicotyledons</taxon>
        <taxon>Gunneridae</taxon>
        <taxon>Pentapetalae</taxon>
        <taxon>rosids</taxon>
        <taxon>malvids</taxon>
        <taxon>Myrtales</taxon>
        <taxon>Lythraceae</taxon>
        <taxon>Trapa</taxon>
    </lineage>
</organism>
<dbReference type="EMBL" id="JAXQNO010000008">
    <property type="protein sequence ID" value="KAK4793413.1"/>
    <property type="molecule type" value="Genomic_DNA"/>
</dbReference>
<reference evidence="2 3" key="1">
    <citation type="journal article" date="2023" name="Hortic Res">
        <title>Pangenome of water caltrop reveals structural variations and asymmetric subgenome divergence after allopolyploidization.</title>
        <authorList>
            <person name="Zhang X."/>
            <person name="Chen Y."/>
            <person name="Wang L."/>
            <person name="Yuan Y."/>
            <person name="Fang M."/>
            <person name="Shi L."/>
            <person name="Lu R."/>
            <person name="Comes H.P."/>
            <person name="Ma Y."/>
            <person name="Chen Y."/>
            <person name="Huang G."/>
            <person name="Zhou Y."/>
            <person name="Zheng Z."/>
            <person name="Qiu Y."/>
        </authorList>
    </citation>
    <scope>NUCLEOTIDE SEQUENCE [LARGE SCALE GENOMIC DNA]</scope>
    <source>
        <strain evidence="2">F231</strain>
    </source>
</reference>